<gene>
    <name evidence="2" type="ORF">BJ960_001600</name>
</gene>
<protein>
    <recommendedName>
        <fullName evidence="4">FtsX-like permease family protein</fullName>
    </recommendedName>
</protein>
<feature type="transmembrane region" description="Helical" evidence="1">
    <location>
        <begin position="316"/>
        <end position="343"/>
    </location>
</feature>
<evidence type="ECO:0008006" key="4">
    <source>
        <dbReference type="Google" id="ProtNLM"/>
    </source>
</evidence>
<keyword evidence="1" id="KW-1133">Transmembrane helix</keyword>
<accession>A0A852R2D4</accession>
<evidence type="ECO:0000256" key="1">
    <source>
        <dbReference type="SAM" id="Phobius"/>
    </source>
</evidence>
<keyword evidence="1" id="KW-0472">Membrane</keyword>
<dbReference type="AlphaFoldDB" id="A0A852R2D4"/>
<sequence length="355" mass="36859">MSWILGEALRNLVAGTTKALRNACVLAGVLTLLTAADVLTVDALVVRAQDYQRSGASITTLEAPGLIDGASCDSLAAAPGVRAAGAIQLADDSITAAALPGGAIVSIRISPGALRVFRVEGDTGGAGAILASDVMTMLGLHVGSSLHTLTAEVPIRGSFVWPQDGRRDGFGYAALVPDTSGAPFDECWVEAWPVPPNLSEVMRTALNPDPSHQTKIVSSQVNTSLGRTFNGGESYSARTTKFAPYVALFIGAGLGYVSVRARRLELAAAQHVGVTRPAQTLQLLFETGIWVSCAGIITGGIVSAGIMVIAETHSPTLWMLALYTAIPGMAGCLLGAVGASLSITEKQLFHYFKTR</sequence>
<evidence type="ECO:0000313" key="2">
    <source>
        <dbReference type="EMBL" id="NYD26797.1"/>
    </source>
</evidence>
<dbReference type="RefSeq" id="WP_185986895.1">
    <property type="nucleotide sequence ID" value="NZ_BAAALZ010000001.1"/>
</dbReference>
<dbReference type="EMBL" id="JACCBD010000001">
    <property type="protein sequence ID" value="NYD26797.1"/>
    <property type="molecule type" value="Genomic_DNA"/>
</dbReference>
<comment type="caution">
    <text evidence="2">The sequence shown here is derived from an EMBL/GenBank/DDBJ whole genome shotgun (WGS) entry which is preliminary data.</text>
</comment>
<feature type="transmembrane region" description="Helical" evidence="1">
    <location>
        <begin position="242"/>
        <end position="259"/>
    </location>
</feature>
<proteinExistence type="predicted"/>
<evidence type="ECO:0000313" key="3">
    <source>
        <dbReference type="Proteomes" id="UP000586095"/>
    </source>
</evidence>
<keyword evidence="1" id="KW-0812">Transmembrane</keyword>
<organism evidence="2 3">
    <name type="scientific">Leucobacter aridicollis</name>
    <dbReference type="NCBI Taxonomy" id="283878"/>
    <lineage>
        <taxon>Bacteria</taxon>
        <taxon>Bacillati</taxon>
        <taxon>Actinomycetota</taxon>
        <taxon>Actinomycetes</taxon>
        <taxon>Micrococcales</taxon>
        <taxon>Microbacteriaceae</taxon>
        <taxon>Leucobacter</taxon>
    </lineage>
</organism>
<reference evidence="2 3" key="1">
    <citation type="submission" date="2020-07" db="EMBL/GenBank/DDBJ databases">
        <title>Sequencing the genomes of 1000 actinobacteria strains.</title>
        <authorList>
            <person name="Klenk H.-P."/>
        </authorList>
    </citation>
    <scope>NUCLEOTIDE SEQUENCE [LARGE SCALE GENOMIC DNA]</scope>
    <source>
        <strain evidence="2 3">DSM 17380</strain>
    </source>
</reference>
<dbReference type="Proteomes" id="UP000586095">
    <property type="component" value="Unassembled WGS sequence"/>
</dbReference>
<name>A0A852R2D4_9MICO</name>
<feature type="transmembrane region" description="Helical" evidence="1">
    <location>
        <begin position="289"/>
        <end position="310"/>
    </location>
</feature>
<keyword evidence="3" id="KW-1185">Reference proteome</keyword>